<gene>
    <name evidence="1" type="ORF">METZ01_LOCUS313914</name>
</gene>
<name>A0A382NK57_9ZZZZ</name>
<organism evidence="1">
    <name type="scientific">marine metagenome</name>
    <dbReference type="NCBI Taxonomy" id="408172"/>
    <lineage>
        <taxon>unclassified sequences</taxon>
        <taxon>metagenomes</taxon>
        <taxon>ecological metagenomes</taxon>
    </lineage>
</organism>
<dbReference type="EMBL" id="UINC01100757">
    <property type="protein sequence ID" value="SVC61060.1"/>
    <property type="molecule type" value="Genomic_DNA"/>
</dbReference>
<protein>
    <submittedName>
        <fullName evidence="1">Uncharacterized protein</fullName>
    </submittedName>
</protein>
<sequence>MINAWPTTSSISSIALIDGLEKPVPIGSSRLGSTDPASVRDSFYRQVDFFIFQGDSQTPWTYRPRSEP</sequence>
<proteinExistence type="predicted"/>
<feature type="non-terminal residue" evidence="1">
    <location>
        <position position="68"/>
    </location>
</feature>
<accession>A0A382NK57</accession>
<evidence type="ECO:0000313" key="1">
    <source>
        <dbReference type="EMBL" id="SVC61060.1"/>
    </source>
</evidence>
<reference evidence="1" key="1">
    <citation type="submission" date="2018-05" db="EMBL/GenBank/DDBJ databases">
        <authorList>
            <person name="Lanie J.A."/>
            <person name="Ng W.-L."/>
            <person name="Kazmierczak K.M."/>
            <person name="Andrzejewski T.M."/>
            <person name="Davidsen T.M."/>
            <person name="Wayne K.J."/>
            <person name="Tettelin H."/>
            <person name="Glass J.I."/>
            <person name="Rusch D."/>
            <person name="Podicherti R."/>
            <person name="Tsui H.-C.T."/>
            <person name="Winkler M.E."/>
        </authorList>
    </citation>
    <scope>NUCLEOTIDE SEQUENCE</scope>
</reference>
<dbReference type="AlphaFoldDB" id="A0A382NK57"/>